<dbReference type="OrthoDB" id="9813903at2"/>
<dbReference type="PANTHER" id="PTHR33121">
    <property type="entry name" value="CYCLIC DI-GMP PHOSPHODIESTERASE PDEF"/>
    <property type="match status" value="1"/>
</dbReference>
<dbReference type="GO" id="GO:0071111">
    <property type="term" value="F:cyclic-guanylate-specific phosphodiesterase activity"/>
    <property type="evidence" value="ECO:0007669"/>
    <property type="project" value="InterPro"/>
</dbReference>
<feature type="domain" description="EAL" evidence="4">
    <location>
        <begin position="147"/>
        <end position="401"/>
    </location>
</feature>
<keyword evidence="6" id="KW-1185">Reference proteome</keyword>
<dbReference type="Gene3D" id="3.20.20.450">
    <property type="entry name" value="EAL domain"/>
    <property type="match status" value="1"/>
</dbReference>
<dbReference type="Gene3D" id="3.40.50.2300">
    <property type="match status" value="1"/>
</dbReference>
<name>A0A1I4GYC8_9PROT</name>
<dbReference type="EMBL" id="FOSP01000064">
    <property type="protein sequence ID" value="SFL34136.1"/>
    <property type="molecule type" value="Genomic_DNA"/>
</dbReference>
<organism evidence="5 6">
    <name type="scientific">Nitrosomonas aestuarii</name>
    <dbReference type="NCBI Taxonomy" id="52441"/>
    <lineage>
        <taxon>Bacteria</taxon>
        <taxon>Pseudomonadati</taxon>
        <taxon>Pseudomonadota</taxon>
        <taxon>Betaproteobacteria</taxon>
        <taxon>Nitrosomonadales</taxon>
        <taxon>Nitrosomonadaceae</taxon>
        <taxon>Nitrosomonas</taxon>
    </lineage>
</organism>
<proteinExistence type="predicted"/>
<dbReference type="SUPFAM" id="SSF52172">
    <property type="entry name" value="CheY-like"/>
    <property type="match status" value="1"/>
</dbReference>
<evidence type="ECO:0000256" key="2">
    <source>
        <dbReference type="SAM" id="Phobius"/>
    </source>
</evidence>
<dbReference type="InterPro" id="IPR050706">
    <property type="entry name" value="Cyclic-di-GMP_PDE-like"/>
</dbReference>
<protein>
    <submittedName>
        <fullName evidence="5">EAL domain, c-di-GMP-specific phosphodiesterase class I (Or its enzymatically inactive variant)</fullName>
    </submittedName>
</protein>
<dbReference type="CDD" id="cd01948">
    <property type="entry name" value="EAL"/>
    <property type="match status" value="1"/>
</dbReference>
<dbReference type="RefSeq" id="WP_090703471.1">
    <property type="nucleotide sequence ID" value="NZ_FOSP01000064.1"/>
</dbReference>
<keyword evidence="2" id="KW-0812">Transmembrane</keyword>
<dbReference type="Pfam" id="PF00563">
    <property type="entry name" value="EAL"/>
    <property type="match status" value="1"/>
</dbReference>
<dbReference type="InterPro" id="IPR001633">
    <property type="entry name" value="EAL_dom"/>
</dbReference>
<evidence type="ECO:0000256" key="1">
    <source>
        <dbReference type="PROSITE-ProRule" id="PRU00169"/>
    </source>
</evidence>
<evidence type="ECO:0000313" key="5">
    <source>
        <dbReference type="EMBL" id="SFL34136.1"/>
    </source>
</evidence>
<dbReference type="InterPro" id="IPR035919">
    <property type="entry name" value="EAL_sf"/>
</dbReference>
<dbReference type="STRING" id="52441.SAMN05216302_10646"/>
<dbReference type="SUPFAM" id="SSF141868">
    <property type="entry name" value="EAL domain-like"/>
    <property type="match status" value="1"/>
</dbReference>
<dbReference type="PROSITE" id="PS50110">
    <property type="entry name" value="RESPONSE_REGULATORY"/>
    <property type="match status" value="1"/>
</dbReference>
<dbReference type="InterPro" id="IPR011006">
    <property type="entry name" value="CheY-like_superfamily"/>
</dbReference>
<dbReference type="PANTHER" id="PTHR33121:SF79">
    <property type="entry name" value="CYCLIC DI-GMP PHOSPHODIESTERASE PDED-RELATED"/>
    <property type="match status" value="1"/>
</dbReference>
<dbReference type="AlphaFoldDB" id="A0A1I4GYC8"/>
<feature type="modified residue" description="4-aspartylphosphate" evidence="1">
    <location>
        <position position="65"/>
    </location>
</feature>
<feature type="transmembrane region" description="Helical" evidence="2">
    <location>
        <begin position="34"/>
        <end position="52"/>
    </location>
</feature>
<accession>A0A1I4GYC8</accession>
<dbReference type="SMART" id="SM00448">
    <property type="entry name" value="REC"/>
    <property type="match status" value="1"/>
</dbReference>
<dbReference type="Proteomes" id="UP000199533">
    <property type="component" value="Unassembled WGS sequence"/>
</dbReference>
<keyword evidence="2" id="KW-1133">Transmembrane helix</keyword>
<evidence type="ECO:0000313" key="6">
    <source>
        <dbReference type="Proteomes" id="UP000199533"/>
    </source>
</evidence>
<evidence type="ECO:0000259" key="4">
    <source>
        <dbReference type="PROSITE" id="PS50883"/>
    </source>
</evidence>
<sequence>MSKSRKAKKQINNILIIDDDPVMQKQLTHMLAELGYFCSTCFTSAAAALIVYHSPNDRPEMILLDINMPGVDGLEFMRHLAGQHYSGGLILVGGEDNRTLYAAERLARQYRLSITGSLCKPFALADLSTLLKKYTSMETKVPQSISKIYDADAVRDAIYKGQLVNYYQPKVAINKSRTVGVEALVRWQHPEDGLVSPDKFIPVAEANDLINALTRVVIKSALIQAKAWQESGLVLCTSVNITMNDLSNYAFADFLISETAAVGISPESLVLEVTESQMMQNLAAVLDTVVRLKMNRFRFSIDDFGTGYTSFVQLRDIPFDELKIDRSSIHRAMYSPRLCAIFESTLQLCNQLGLDVVAEGVEDIDDWNFLCAANYALSVQGYFIAHPMPAADVFDWIQDWQACAHDRYAIKGRQVT</sequence>
<dbReference type="SMART" id="SM00052">
    <property type="entry name" value="EAL"/>
    <property type="match status" value="1"/>
</dbReference>
<dbReference type="PROSITE" id="PS50883">
    <property type="entry name" value="EAL"/>
    <property type="match status" value="1"/>
</dbReference>
<evidence type="ECO:0000259" key="3">
    <source>
        <dbReference type="PROSITE" id="PS50110"/>
    </source>
</evidence>
<reference evidence="6" key="1">
    <citation type="submission" date="2016-10" db="EMBL/GenBank/DDBJ databases">
        <authorList>
            <person name="Varghese N."/>
            <person name="Submissions S."/>
        </authorList>
    </citation>
    <scope>NUCLEOTIDE SEQUENCE [LARGE SCALE GENOMIC DNA]</scope>
    <source>
        <strain evidence="6">Nm69</strain>
    </source>
</reference>
<dbReference type="GO" id="GO:0000160">
    <property type="term" value="P:phosphorelay signal transduction system"/>
    <property type="evidence" value="ECO:0007669"/>
    <property type="project" value="InterPro"/>
</dbReference>
<gene>
    <name evidence="5" type="ORF">SAMN05216302_10646</name>
</gene>
<dbReference type="Pfam" id="PF00072">
    <property type="entry name" value="Response_reg"/>
    <property type="match status" value="1"/>
</dbReference>
<keyword evidence="1" id="KW-0597">Phosphoprotein</keyword>
<dbReference type="InterPro" id="IPR001789">
    <property type="entry name" value="Sig_transdc_resp-reg_receiver"/>
</dbReference>
<feature type="domain" description="Response regulatory" evidence="3">
    <location>
        <begin position="13"/>
        <end position="135"/>
    </location>
</feature>
<keyword evidence="2" id="KW-0472">Membrane</keyword>